<evidence type="ECO:0000256" key="1">
    <source>
        <dbReference type="ARBA" id="ARBA00012499"/>
    </source>
</evidence>
<dbReference type="GO" id="GO:0005737">
    <property type="term" value="C:cytoplasm"/>
    <property type="evidence" value="ECO:0007669"/>
    <property type="project" value="TreeGrafter"/>
</dbReference>
<dbReference type="InterPro" id="IPR028427">
    <property type="entry name" value="Met_Sox_Rdtase_MsrB"/>
</dbReference>
<dbReference type="AlphaFoldDB" id="A0A7Y7PMH7"/>
<evidence type="ECO:0000259" key="4">
    <source>
        <dbReference type="PROSITE" id="PS51790"/>
    </source>
</evidence>
<dbReference type="PANTHER" id="PTHR10173:SF52">
    <property type="entry name" value="METHIONINE-R-SULFOXIDE REDUCTASE B1"/>
    <property type="match status" value="1"/>
</dbReference>
<dbReference type="GO" id="GO:0030091">
    <property type="term" value="P:protein repair"/>
    <property type="evidence" value="ECO:0007669"/>
    <property type="project" value="InterPro"/>
</dbReference>
<dbReference type="GO" id="GO:0033743">
    <property type="term" value="F:peptide-methionine (R)-S-oxide reductase activity"/>
    <property type="evidence" value="ECO:0007669"/>
    <property type="project" value="UniProtKB-EC"/>
</dbReference>
<dbReference type="EMBL" id="JABKAU010000005">
    <property type="protein sequence ID" value="NVO30352.1"/>
    <property type="molecule type" value="Genomic_DNA"/>
</dbReference>
<gene>
    <name evidence="5" type="primary">msrB</name>
    <name evidence="5" type="ORF">HW554_03960</name>
</gene>
<dbReference type="Proteomes" id="UP000565521">
    <property type="component" value="Unassembled WGS sequence"/>
</dbReference>
<dbReference type="PROSITE" id="PS51790">
    <property type="entry name" value="MSRB"/>
    <property type="match status" value="1"/>
</dbReference>
<organism evidence="5 6">
    <name type="scientific">Hymenobacter lapidiphilus</name>
    <dbReference type="NCBI Taxonomy" id="2608003"/>
    <lineage>
        <taxon>Bacteria</taxon>
        <taxon>Pseudomonadati</taxon>
        <taxon>Bacteroidota</taxon>
        <taxon>Cytophagia</taxon>
        <taxon>Cytophagales</taxon>
        <taxon>Hymenobacteraceae</taxon>
        <taxon>Hymenobacter</taxon>
    </lineage>
</organism>
<proteinExistence type="predicted"/>
<reference evidence="5 6" key="1">
    <citation type="submission" date="2020-05" db="EMBL/GenBank/DDBJ databases">
        <title>Hymenobacter terrestris sp. nov. and Hymenobacter lapidiphilus sp. nov., isolated from regoliths in Antarctica.</title>
        <authorList>
            <person name="Sedlacek I."/>
            <person name="Pantucek R."/>
            <person name="Zeman M."/>
            <person name="Holochova P."/>
            <person name="Kralova S."/>
            <person name="Stankova E."/>
            <person name="Sedo O."/>
            <person name="Micenkova L."/>
            <person name="Svec P."/>
            <person name="Gupta V."/>
            <person name="Sood U."/>
            <person name="Korpole U.S."/>
            <person name="Lal R."/>
        </authorList>
    </citation>
    <scope>NUCLEOTIDE SEQUENCE [LARGE SCALE GENOMIC DNA]</scope>
    <source>
        <strain evidence="5 6">P5342</strain>
    </source>
</reference>
<dbReference type="InterPro" id="IPR011057">
    <property type="entry name" value="Mss4-like_sf"/>
</dbReference>
<dbReference type="PANTHER" id="PTHR10173">
    <property type="entry name" value="METHIONINE SULFOXIDE REDUCTASE"/>
    <property type="match status" value="1"/>
</dbReference>
<accession>A0A7Y7PMH7</accession>
<dbReference type="GO" id="GO:0006979">
    <property type="term" value="P:response to oxidative stress"/>
    <property type="evidence" value="ECO:0007669"/>
    <property type="project" value="InterPro"/>
</dbReference>
<evidence type="ECO:0000256" key="3">
    <source>
        <dbReference type="ARBA" id="ARBA00048488"/>
    </source>
</evidence>
<comment type="caution">
    <text evidence="5">The sequence shown here is derived from an EMBL/GenBank/DDBJ whole genome shotgun (WGS) entry which is preliminary data.</text>
</comment>
<dbReference type="EC" id="1.8.4.12" evidence="1"/>
<dbReference type="Gene3D" id="2.170.150.20">
    <property type="entry name" value="Peptide methionine sulfoxide reductase"/>
    <property type="match status" value="1"/>
</dbReference>
<comment type="catalytic activity">
    <reaction evidence="3">
        <text>L-methionyl-[protein] + [thioredoxin]-disulfide + H2O = L-methionyl-(R)-S-oxide-[protein] + [thioredoxin]-dithiol</text>
        <dbReference type="Rhea" id="RHEA:24164"/>
        <dbReference type="Rhea" id="RHEA-COMP:10698"/>
        <dbReference type="Rhea" id="RHEA-COMP:10700"/>
        <dbReference type="Rhea" id="RHEA-COMP:12313"/>
        <dbReference type="Rhea" id="RHEA-COMP:12314"/>
        <dbReference type="ChEBI" id="CHEBI:15377"/>
        <dbReference type="ChEBI" id="CHEBI:16044"/>
        <dbReference type="ChEBI" id="CHEBI:29950"/>
        <dbReference type="ChEBI" id="CHEBI:45764"/>
        <dbReference type="ChEBI" id="CHEBI:50058"/>
        <dbReference type="EC" id="1.8.4.12"/>
    </reaction>
</comment>
<dbReference type="InterPro" id="IPR002579">
    <property type="entry name" value="Met_Sox_Rdtase_MsrB_dom"/>
</dbReference>
<dbReference type="RefSeq" id="WP_176907052.1">
    <property type="nucleotide sequence ID" value="NZ_JABKAU010000005.1"/>
</dbReference>
<dbReference type="SUPFAM" id="SSF51316">
    <property type="entry name" value="Mss4-like"/>
    <property type="match status" value="1"/>
</dbReference>
<keyword evidence="2 5" id="KW-0560">Oxidoreductase</keyword>
<keyword evidence="6" id="KW-1185">Reference proteome</keyword>
<evidence type="ECO:0000313" key="6">
    <source>
        <dbReference type="Proteomes" id="UP000565521"/>
    </source>
</evidence>
<dbReference type="Pfam" id="PF01641">
    <property type="entry name" value="SelR"/>
    <property type="match status" value="1"/>
</dbReference>
<sequence>MKIKDFGLPLLRWCDVLIFARYGNPEPVRRLDLPEAAWATRLTARQFRVLRGAETEPAYRNEFCRSYVPGRYCCAGCGQLLFDSATKYHAISGWPSFTQPASRYALRFQFDDSHHMHRVEVRCNVCAGHLGHVSADGPAPAGLRFCINSASLVLEEVYG</sequence>
<name>A0A7Y7PMH7_9BACT</name>
<evidence type="ECO:0000313" key="5">
    <source>
        <dbReference type="EMBL" id="NVO30352.1"/>
    </source>
</evidence>
<protein>
    <recommendedName>
        <fullName evidence="1">peptide-methionine (R)-S-oxide reductase</fullName>
        <ecNumber evidence="1">1.8.4.12</ecNumber>
    </recommendedName>
</protein>
<feature type="domain" description="MsrB" evidence="4">
    <location>
        <begin position="35"/>
        <end position="157"/>
    </location>
</feature>
<evidence type="ECO:0000256" key="2">
    <source>
        <dbReference type="ARBA" id="ARBA00023002"/>
    </source>
</evidence>
<dbReference type="NCBIfam" id="TIGR00357">
    <property type="entry name" value="peptide-methionine (R)-S-oxide reductase MsrB"/>
    <property type="match status" value="1"/>
</dbReference>